<dbReference type="InterPro" id="IPR052926">
    <property type="entry name" value="Metallo-beta-lactamase_dom"/>
</dbReference>
<organism evidence="2 3">
    <name type="scientific">Clostridium thermobutyricum DSM 4928</name>
    <dbReference type="NCBI Taxonomy" id="1121339"/>
    <lineage>
        <taxon>Bacteria</taxon>
        <taxon>Bacillati</taxon>
        <taxon>Bacillota</taxon>
        <taxon>Clostridia</taxon>
        <taxon>Eubacteriales</taxon>
        <taxon>Clostridiaceae</taxon>
        <taxon>Clostridium</taxon>
    </lineage>
</organism>
<evidence type="ECO:0000313" key="3">
    <source>
        <dbReference type="Proteomes" id="UP000191448"/>
    </source>
</evidence>
<dbReference type="OrthoDB" id="9803916at2"/>
<dbReference type="SUPFAM" id="SSF56281">
    <property type="entry name" value="Metallo-hydrolase/oxidoreductase"/>
    <property type="match status" value="1"/>
</dbReference>
<dbReference type="Pfam" id="PF00753">
    <property type="entry name" value="Lactamase_B"/>
    <property type="match status" value="1"/>
</dbReference>
<accession>A0A1V4T003</accession>
<protein>
    <submittedName>
        <fullName evidence="2">Metallo-beta-lactamase superfamily protein</fullName>
    </submittedName>
</protein>
<dbReference type="PANTHER" id="PTHR13754">
    <property type="entry name" value="METALLO-BETA-LACTAMASE SUPERFAMILY PROTEIN"/>
    <property type="match status" value="1"/>
</dbReference>
<gene>
    <name evidence="2" type="ORF">CLTHE_04840</name>
</gene>
<dbReference type="PANTHER" id="PTHR13754:SF13">
    <property type="entry name" value="METALLO-BETA-LACTAMASE SUPERFAMILY PROTEIN (AFU_ORTHOLOGUE AFUA_3G07630)"/>
    <property type="match status" value="1"/>
</dbReference>
<reference evidence="2 3" key="1">
    <citation type="submission" date="2016-02" db="EMBL/GenBank/DDBJ databases">
        <title>Genome sequence of Clostridium thermobutyricum DSM 4928.</title>
        <authorList>
            <person name="Poehlein A."/>
            <person name="Daniel R."/>
        </authorList>
    </citation>
    <scope>NUCLEOTIDE SEQUENCE [LARGE SCALE GENOMIC DNA]</scope>
    <source>
        <strain evidence="2 3">DSM 4928</strain>
    </source>
</reference>
<name>A0A1V4T003_9CLOT</name>
<sequence length="274" mass="31126">MIITTLVENLSVSNEYTNKHGLSFHIKTKNHNILFDLGPDNSFLENAKKLNIDISDVDIAIISHGHSDHGGGLESFLKNNNKGKVYINKNAFGLYYTSILKYGKYYIGLNRDLKDDKRIILTDDNFKIDEDILLFSNVDRKKFLSTSNKSLLKKEGDLYLEDDFRHEQNLILKEGDKHILISGCSHCGVVNILDKASKILNENIDISIGGLHLCKPSTKKIEKEEFIRALGENLKERDTKFYTCHCTGEKPFSILKDILGEKIDYLKTGSVLEI</sequence>
<dbReference type="Gene3D" id="3.60.15.10">
    <property type="entry name" value="Ribonuclease Z/Hydroxyacylglutathione hydrolase-like"/>
    <property type="match status" value="1"/>
</dbReference>
<feature type="domain" description="Metallo-beta-lactamase" evidence="1">
    <location>
        <begin position="22"/>
        <end position="92"/>
    </location>
</feature>
<dbReference type="EMBL" id="LTAY01000021">
    <property type="protein sequence ID" value="OPX49753.1"/>
    <property type="molecule type" value="Genomic_DNA"/>
</dbReference>
<evidence type="ECO:0000259" key="1">
    <source>
        <dbReference type="Pfam" id="PF00753"/>
    </source>
</evidence>
<dbReference type="RefSeq" id="WP_080021837.1">
    <property type="nucleotide sequence ID" value="NZ_LTAY01000021.1"/>
</dbReference>
<comment type="caution">
    <text evidence="2">The sequence shown here is derived from an EMBL/GenBank/DDBJ whole genome shotgun (WGS) entry which is preliminary data.</text>
</comment>
<proteinExistence type="predicted"/>
<dbReference type="InterPro" id="IPR001279">
    <property type="entry name" value="Metallo-B-lactamas"/>
</dbReference>
<dbReference type="AlphaFoldDB" id="A0A1V4T003"/>
<dbReference type="CDD" id="cd07713">
    <property type="entry name" value="DHPS-like_MBL-fold"/>
    <property type="match status" value="1"/>
</dbReference>
<dbReference type="GO" id="GO:0016740">
    <property type="term" value="F:transferase activity"/>
    <property type="evidence" value="ECO:0007669"/>
    <property type="project" value="TreeGrafter"/>
</dbReference>
<dbReference type="InterPro" id="IPR041712">
    <property type="entry name" value="DHPS-like_MBL-fold"/>
</dbReference>
<dbReference type="InterPro" id="IPR036866">
    <property type="entry name" value="RibonucZ/Hydroxyglut_hydro"/>
</dbReference>
<dbReference type="Proteomes" id="UP000191448">
    <property type="component" value="Unassembled WGS sequence"/>
</dbReference>
<evidence type="ECO:0000313" key="2">
    <source>
        <dbReference type="EMBL" id="OPX49753.1"/>
    </source>
</evidence>